<dbReference type="AlphaFoldDB" id="A0A8L0DS66"/>
<proteinExistence type="predicted"/>
<name>A0A8L0DS66_ONCMY</name>
<dbReference type="Ensembl" id="ENSOMYT00000126393.1">
    <property type="protein sequence ID" value="ENSOMYP00000134805.1"/>
    <property type="gene ID" value="ENSOMYG00000052190.1"/>
</dbReference>
<reference evidence="1" key="2">
    <citation type="submission" date="2025-08" db="UniProtKB">
        <authorList>
            <consortium name="Ensembl"/>
        </authorList>
    </citation>
    <scope>IDENTIFICATION</scope>
</reference>
<sequence length="109" mass="12347">TAIALHFPLNSHCCGLISLFVSVIRASVVLLNRDVNVIWEQLNHPTFYQKLSRDPTPLFKEEIHLDLIRSVIHALPKIHKRLDKPPGRPIVPSFGSLTENISAFVDFIL</sequence>
<organism evidence="1 2">
    <name type="scientific">Oncorhynchus mykiss</name>
    <name type="common">Rainbow trout</name>
    <name type="synonym">Salmo gairdneri</name>
    <dbReference type="NCBI Taxonomy" id="8022"/>
    <lineage>
        <taxon>Eukaryota</taxon>
        <taxon>Metazoa</taxon>
        <taxon>Chordata</taxon>
        <taxon>Craniata</taxon>
        <taxon>Vertebrata</taxon>
        <taxon>Euteleostomi</taxon>
        <taxon>Actinopterygii</taxon>
        <taxon>Neopterygii</taxon>
        <taxon>Teleostei</taxon>
        <taxon>Protacanthopterygii</taxon>
        <taxon>Salmoniformes</taxon>
        <taxon>Salmonidae</taxon>
        <taxon>Salmoninae</taxon>
        <taxon>Oncorhynchus</taxon>
    </lineage>
</organism>
<dbReference type="GeneTree" id="ENSGT01060000253619"/>
<dbReference type="Proteomes" id="UP000694395">
    <property type="component" value="Chromosome 7"/>
</dbReference>
<protein>
    <submittedName>
        <fullName evidence="1">Uncharacterized protein</fullName>
    </submittedName>
</protein>
<reference evidence="1" key="1">
    <citation type="submission" date="2020-07" db="EMBL/GenBank/DDBJ databases">
        <title>A long reads based de novo assembly of the rainbow trout Arlee double haploid line genome.</title>
        <authorList>
            <person name="Gao G."/>
            <person name="Palti Y."/>
        </authorList>
    </citation>
    <scope>NUCLEOTIDE SEQUENCE [LARGE SCALE GENOMIC DNA]</scope>
</reference>
<keyword evidence="2" id="KW-1185">Reference proteome</keyword>
<evidence type="ECO:0000313" key="1">
    <source>
        <dbReference type="Ensembl" id="ENSOMYP00000134805.1"/>
    </source>
</evidence>
<evidence type="ECO:0000313" key="2">
    <source>
        <dbReference type="Proteomes" id="UP000694395"/>
    </source>
</evidence>
<accession>A0A8L0DS66</accession>
<reference evidence="1" key="3">
    <citation type="submission" date="2025-09" db="UniProtKB">
        <authorList>
            <consortium name="Ensembl"/>
        </authorList>
    </citation>
    <scope>IDENTIFICATION</scope>
</reference>